<accession>A0A7W8NEW1</accession>
<keyword evidence="2" id="KW-1185">Reference proteome</keyword>
<protein>
    <submittedName>
        <fullName evidence="1">Uncharacterized protein</fullName>
    </submittedName>
</protein>
<organism evidence="1 2">
    <name type="scientific">Deinococcus humi</name>
    <dbReference type="NCBI Taxonomy" id="662880"/>
    <lineage>
        <taxon>Bacteria</taxon>
        <taxon>Thermotogati</taxon>
        <taxon>Deinococcota</taxon>
        <taxon>Deinococci</taxon>
        <taxon>Deinococcales</taxon>
        <taxon>Deinococcaceae</taxon>
        <taxon>Deinococcus</taxon>
    </lineage>
</organism>
<sequence>MALIDRVRLVLATDPDAPLSRVCWCVGDSRPEMVATLMRMVILSGLRGSVAATHTALKPRHSTVNAVPCSTASLPASKRVRGSV</sequence>
<dbReference type="EMBL" id="JACHFL010000004">
    <property type="protein sequence ID" value="MBB5363075.1"/>
    <property type="molecule type" value="Genomic_DNA"/>
</dbReference>
<evidence type="ECO:0000313" key="2">
    <source>
        <dbReference type="Proteomes" id="UP000552709"/>
    </source>
</evidence>
<reference evidence="1 2" key="1">
    <citation type="submission" date="2020-08" db="EMBL/GenBank/DDBJ databases">
        <title>Genomic Encyclopedia of Type Strains, Phase IV (KMG-IV): sequencing the most valuable type-strain genomes for metagenomic binning, comparative biology and taxonomic classification.</title>
        <authorList>
            <person name="Goeker M."/>
        </authorList>
    </citation>
    <scope>NUCLEOTIDE SEQUENCE [LARGE SCALE GENOMIC DNA]</scope>
    <source>
        <strain evidence="1 2">DSM 27939</strain>
    </source>
</reference>
<evidence type="ECO:0000313" key="1">
    <source>
        <dbReference type="EMBL" id="MBB5363075.1"/>
    </source>
</evidence>
<comment type="caution">
    <text evidence="1">The sequence shown here is derived from an EMBL/GenBank/DDBJ whole genome shotgun (WGS) entry which is preliminary data.</text>
</comment>
<name>A0A7W8NEW1_9DEIO</name>
<dbReference type="AlphaFoldDB" id="A0A7W8NEW1"/>
<dbReference type="Proteomes" id="UP000552709">
    <property type="component" value="Unassembled WGS sequence"/>
</dbReference>
<proteinExistence type="predicted"/>
<gene>
    <name evidence="1" type="ORF">HNQ08_002173</name>
</gene>